<evidence type="ECO:0000313" key="7">
    <source>
        <dbReference type="Proteomes" id="UP000233160"/>
    </source>
</evidence>
<accession>A0A2K6FGN0</accession>
<reference evidence="6" key="2">
    <citation type="submission" date="2025-09" db="UniProtKB">
        <authorList>
            <consortium name="Ensembl"/>
        </authorList>
    </citation>
    <scope>IDENTIFICATION</scope>
</reference>
<reference evidence="6" key="1">
    <citation type="submission" date="2025-08" db="UniProtKB">
        <authorList>
            <consortium name="Ensembl"/>
        </authorList>
    </citation>
    <scope>IDENTIFICATION</scope>
</reference>
<keyword evidence="3" id="KW-1015">Disulfide bond</keyword>
<dbReference type="PROSITE" id="PS51808">
    <property type="entry name" value="CHCH"/>
    <property type="match status" value="1"/>
</dbReference>
<dbReference type="PANTHER" id="PTHR46811">
    <property type="entry name" value="COILED-COIL-HELIX-COILED-COIL-HELIX DOMAIN-CONTAINING PROTEIN 7"/>
    <property type="match status" value="1"/>
</dbReference>
<dbReference type="Pfam" id="PF02297">
    <property type="entry name" value="COX6B"/>
    <property type="match status" value="1"/>
</dbReference>
<evidence type="ECO:0000256" key="3">
    <source>
        <dbReference type="ARBA" id="ARBA00023157"/>
    </source>
</evidence>
<dbReference type="Proteomes" id="UP000233160">
    <property type="component" value="Unassembled WGS sequence"/>
</dbReference>
<protein>
    <recommendedName>
        <fullName evidence="5">Coiled-coil-helix-coiled-coil-helix domain-containing protein 7</fullName>
    </recommendedName>
</protein>
<sequence length="97" mass="11480">TRTGFRIKKTVRMPVVMRRLRDPDINPCLLESDASARCMDENNYDRERCSTYFLKYKNCRKFWNSIMNQRRQNGVKPPMPTAAERDEILGAMGKMPY</sequence>
<dbReference type="InterPro" id="IPR048280">
    <property type="entry name" value="COX6B-like"/>
</dbReference>
<dbReference type="InterPro" id="IPR051040">
    <property type="entry name" value="COX23"/>
</dbReference>
<dbReference type="GO" id="GO:0033108">
    <property type="term" value="P:mitochondrial respiratory chain complex assembly"/>
    <property type="evidence" value="ECO:0007669"/>
    <property type="project" value="TreeGrafter"/>
</dbReference>
<dbReference type="InterPro" id="IPR009069">
    <property type="entry name" value="Cys_alpha_HP_mot_SF"/>
</dbReference>
<keyword evidence="2" id="KW-0496">Mitochondrion</keyword>
<evidence type="ECO:0000256" key="5">
    <source>
        <dbReference type="ARBA" id="ARBA00039509"/>
    </source>
</evidence>
<dbReference type="STRING" id="379532.ENSPCOP00000013137"/>
<organism evidence="6 7">
    <name type="scientific">Propithecus coquereli</name>
    <name type="common">Coquerel's sifaka</name>
    <name type="synonym">Propithecus verreauxi coquereli</name>
    <dbReference type="NCBI Taxonomy" id="379532"/>
    <lineage>
        <taxon>Eukaryota</taxon>
        <taxon>Metazoa</taxon>
        <taxon>Chordata</taxon>
        <taxon>Craniata</taxon>
        <taxon>Vertebrata</taxon>
        <taxon>Euteleostomi</taxon>
        <taxon>Mammalia</taxon>
        <taxon>Eutheria</taxon>
        <taxon>Euarchontoglires</taxon>
        <taxon>Primates</taxon>
        <taxon>Strepsirrhini</taxon>
        <taxon>Lemuriformes</taxon>
        <taxon>Indriidae</taxon>
        <taxon>Propithecus</taxon>
    </lineage>
</organism>
<dbReference type="AlphaFoldDB" id="A0A2K6FGN0"/>
<dbReference type="Ensembl" id="ENSPCOT00000023740.1">
    <property type="protein sequence ID" value="ENSPCOP00000013137.1"/>
    <property type="gene ID" value="ENSPCOG00000018176.1"/>
</dbReference>
<evidence type="ECO:0000313" key="6">
    <source>
        <dbReference type="Ensembl" id="ENSPCOP00000013137.1"/>
    </source>
</evidence>
<comment type="similarity">
    <text evidence="4">Belongs to the CHCHD7 family.</text>
</comment>
<evidence type="ECO:0000256" key="2">
    <source>
        <dbReference type="ARBA" id="ARBA00023128"/>
    </source>
</evidence>
<dbReference type="PANTHER" id="PTHR46811:SF1">
    <property type="entry name" value="COILED-COIL-HELIX-COILED-COIL-HELIX DOMAIN-CONTAINING PROTEIN 7"/>
    <property type="match status" value="1"/>
</dbReference>
<proteinExistence type="inferred from homology"/>
<evidence type="ECO:0000256" key="4">
    <source>
        <dbReference type="ARBA" id="ARBA00038205"/>
    </source>
</evidence>
<evidence type="ECO:0000256" key="1">
    <source>
        <dbReference type="ARBA" id="ARBA00004569"/>
    </source>
</evidence>
<comment type="subcellular location">
    <subcellularLocation>
        <location evidence="1">Mitochondrion intermembrane space</location>
    </subcellularLocation>
</comment>
<keyword evidence="7" id="KW-1185">Reference proteome</keyword>
<name>A0A2K6FGN0_PROCO</name>
<dbReference type="SUPFAM" id="SSF47072">
    <property type="entry name" value="Cysteine alpha-hairpin motif"/>
    <property type="match status" value="1"/>
</dbReference>
<gene>
    <name evidence="6" type="primary">CHCHD7</name>
</gene>
<dbReference type="GO" id="GO:0005758">
    <property type="term" value="C:mitochondrial intermembrane space"/>
    <property type="evidence" value="ECO:0007669"/>
    <property type="project" value="UniProtKB-SubCell"/>
</dbReference>
<dbReference type="GeneTree" id="ENSGT00390000001029"/>